<dbReference type="OrthoDB" id="9762009at2"/>
<gene>
    <name evidence="8" type="ordered locus">Srot_2219</name>
</gene>
<dbReference type="PROSITE" id="PS50035">
    <property type="entry name" value="PLD"/>
    <property type="match status" value="1"/>
</dbReference>
<dbReference type="GO" id="GO:0006793">
    <property type="term" value="P:phosphorus metabolic process"/>
    <property type="evidence" value="ECO:0007669"/>
    <property type="project" value="UniProtKB-ARBA"/>
</dbReference>
<proteinExistence type="inferred from homology"/>
<sequence length="514" mass="54214">MSIGAWRAVTSFDPAAAQEVQRALAERARALGSFAAKLGSARSLPGWQGQAKNAAADSFADPLGYLAEATSAAEQAHTKVGDFAAAVCALQASAQHIESRARDAGFSIQPDGSIRDSYALTGLAQSLSPSDKAHYEQVKAELPGEVSAVLAQADQAARQAAAGLRAAGDVKAVRPFAASADELAANANGSGLALYVEGPNQPDGVQHDQNFQKVVDLIDSAKKSVDMTMYHLDDQNMESALAQAAKRGVDVRVVLDTRGEQKKNQAAYDYLTQNGVKVAWDSANTSGDPDTANKLAYYHQKTVTADGETSAIMSGNAVAGDYKTTRDFVVMDTNKNDVAAIQDVFNHDFAGTGDKKYTPPPGDNLTWSPTTSKSNMLAVIDGAKHTLSVENEEMASQDVVDHLAHAAQRGVDVRVTMTNNPSYFKYLDQLSEAGVHVDLYGRSASPYIHAKDIVADGSNAYVGSINFSENSMNNNRELGVVTDDPAVAAGLAATDEADFAGGYHYRPSQTASGG</sequence>
<evidence type="ECO:0000256" key="5">
    <source>
        <dbReference type="ARBA" id="ARBA00022963"/>
    </source>
</evidence>
<dbReference type="InterPro" id="IPR051406">
    <property type="entry name" value="PLD_domain"/>
</dbReference>
<name>D6ZA00_SEGRD</name>
<dbReference type="eggNOG" id="COG1502">
    <property type="taxonomic scope" value="Bacteria"/>
</dbReference>
<evidence type="ECO:0000256" key="4">
    <source>
        <dbReference type="ARBA" id="ARBA00022801"/>
    </source>
</evidence>
<protein>
    <recommendedName>
        <fullName evidence="3">phospholipase D</fullName>
        <ecNumber evidence="3">3.1.4.4</ecNumber>
    </recommendedName>
</protein>
<evidence type="ECO:0000313" key="9">
    <source>
        <dbReference type="Proteomes" id="UP000002247"/>
    </source>
</evidence>
<dbReference type="PANTHER" id="PTHR43856">
    <property type="entry name" value="CARDIOLIPIN HYDROLASE"/>
    <property type="match status" value="1"/>
</dbReference>
<comment type="catalytic activity">
    <reaction evidence="1">
        <text>a 1,2-diacyl-sn-glycero-3-phosphocholine + H2O = a 1,2-diacyl-sn-glycero-3-phosphate + choline + H(+)</text>
        <dbReference type="Rhea" id="RHEA:14445"/>
        <dbReference type="ChEBI" id="CHEBI:15354"/>
        <dbReference type="ChEBI" id="CHEBI:15377"/>
        <dbReference type="ChEBI" id="CHEBI:15378"/>
        <dbReference type="ChEBI" id="CHEBI:57643"/>
        <dbReference type="ChEBI" id="CHEBI:58608"/>
        <dbReference type="EC" id="3.1.4.4"/>
    </reaction>
</comment>
<evidence type="ECO:0000256" key="3">
    <source>
        <dbReference type="ARBA" id="ARBA00012027"/>
    </source>
</evidence>
<dbReference type="GO" id="GO:0004630">
    <property type="term" value="F:phospholipase D activity"/>
    <property type="evidence" value="ECO:0007669"/>
    <property type="project" value="UniProtKB-EC"/>
</dbReference>
<dbReference type="GO" id="GO:0016891">
    <property type="term" value="F:RNA endonuclease activity producing 5'-phosphomonoesters, hydrolytic mechanism"/>
    <property type="evidence" value="ECO:0007669"/>
    <property type="project" value="TreeGrafter"/>
</dbReference>
<dbReference type="Gene3D" id="3.30.870.10">
    <property type="entry name" value="Endonuclease Chain A"/>
    <property type="match status" value="2"/>
</dbReference>
<keyword evidence="9" id="KW-1185">Reference proteome</keyword>
<feature type="domain" description="PLD phosphodiesterase" evidence="7">
    <location>
        <begin position="444"/>
        <end position="471"/>
    </location>
</feature>
<accession>D6ZA00</accession>
<evidence type="ECO:0000259" key="7">
    <source>
        <dbReference type="PROSITE" id="PS50035"/>
    </source>
</evidence>
<evidence type="ECO:0000313" key="8">
    <source>
        <dbReference type="EMBL" id="ADG98670.1"/>
    </source>
</evidence>
<evidence type="ECO:0000256" key="1">
    <source>
        <dbReference type="ARBA" id="ARBA00000798"/>
    </source>
</evidence>
<comment type="similarity">
    <text evidence="2">Belongs to the phospholipase D family.</text>
</comment>
<dbReference type="EC" id="3.1.4.4" evidence="3"/>
<dbReference type="SUPFAM" id="SSF56024">
    <property type="entry name" value="Phospholipase D/nuclease"/>
    <property type="match status" value="2"/>
</dbReference>
<dbReference type="SMART" id="SM00155">
    <property type="entry name" value="PLDc"/>
    <property type="match status" value="2"/>
</dbReference>
<dbReference type="PANTHER" id="PTHR43856:SF1">
    <property type="entry name" value="MITOCHONDRIAL CARDIOLIPIN HYDROLASE"/>
    <property type="match status" value="1"/>
</dbReference>
<reference evidence="8 9" key="1">
    <citation type="journal article" date="2010" name="Stand. Genomic Sci.">
        <title>Complete genome sequence of Segniliparus rotundus type strain (CDC 1076).</title>
        <authorList>
            <person name="Sikorski J."/>
            <person name="Lapidus A."/>
            <person name="Copeland A."/>
            <person name="Misra M."/>
            <person name="Glavina Del Rio T."/>
            <person name="Nolan M."/>
            <person name="Lucas S."/>
            <person name="Chen F."/>
            <person name="Tice H."/>
            <person name="Cheng J.F."/>
            <person name="Jando M."/>
            <person name="Schneider S."/>
            <person name="Bruce D."/>
            <person name="Goodwin L."/>
            <person name="Pitluck S."/>
            <person name="Liolios K."/>
            <person name="Mikhailova N."/>
            <person name="Pati A."/>
            <person name="Ivanova N."/>
            <person name="Mavromatis K."/>
            <person name="Chen A."/>
            <person name="Palaniappan K."/>
            <person name="Chertkov O."/>
            <person name="Land M."/>
            <person name="Hauser L."/>
            <person name="Chang Y.J."/>
            <person name="Jeffries C.D."/>
            <person name="Brettin T."/>
            <person name="Detter J.C."/>
            <person name="Han C."/>
            <person name="Rohde M."/>
            <person name="Goker M."/>
            <person name="Bristow J."/>
            <person name="Eisen J.A."/>
            <person name="Markowitz V."/>
            <person name="Hugenholtz P."/>
            <person name="Kyrpides N.C."/>
            <person name="Klenk H.P."/>
        </authorList>
    </citation>
    <scope>NUCLEOTIDE SEQUENCE [LARGE SCALE GENOMIC DNA]</scope>
    <source>
        <strain evidence="9">ATCC BAA-972 / CDC 1076 / CIP 108378 / DSM 44985 / JCM 13578</strain>
    </source>
</reference>
<dbReference type="EMBL" id="CP001958">
    <property type="protein sequence ID" value="ADG98670.1"/>
    <property type="molecule type" value="Genomic_DNA"/>
</dbReference>
<dbReference type="CDD" id="cd09127">
    <property type="entry name" value="PLDc_unchar1_1"/>
    <property type="match status" value="1"/>
</dbReference>
<dbReference type="RefSeq" id="WP_013139120.1">
    <property type="nucleotide sequence ID" value="NC_014168.1"/>
</dbReference>
<keyword evidence="4" id="KW-0378">Hydrolase</keyword>
<keyword evidence="5" id="KW-0442">Lipid degradation</keyword>
<keyword evidence="6" id="KW-0443">Lipid metabolism</keyword>
<dbReference type="KEGG" id="srt:Srot_2219"/>
<evidence type="ECO:0000256" key="2">
    <source>
        <dbReference type="ARBA" id="ARBA00008664"/>
    </source>
</evidence>
<dbReference type="Proteomes" id="UP000002247">
    <property type="component" value="Chromosome"/>
</dbReference>
<dbReference type="HOGENOM" id="CLU_534084_0_0_11"/>
<dbReference type="InterPro" id="IPR001736">
    <property type="entry name" value="PLipase_D/transphosphatidylase"/>
</dbReference>
<dbReference type="AlphaFoldDB" id="D6ZA00"/>
<evidence type="ECO:0000256" key="6">
    <source>
        <dbReference type="ARBA" id="ARBA00023098"/>
    </source>
</evidence>
<dbReference type="STRING" id="640132.Srot_2219"/>
<dbReference type="CDD" id="cd09128">
    <property type="entry name" value="PLDc_unchar1_2"/>
    <property type="match status" value="1"/>
</dbReference>
<organism evidence="8 9">
    <name type="scientific">Segniliparus rotundus (strain ATCC BAA-972 / CDC 1076 / CIP 108378 / DSM 44985 / JCM 13578)</name>
    <dbReference type="NCBI Taxonomy" id="640132"/>
    <lineage>
        <taxon>Bacteria</taxon>
        <taxon>Bacillati</taxon>
        <taxon>Actinomycetota</taxon>
        <taxon>Actinomycetes</taxon>
        <taxon>Mycobacteriales</taxon>
        <taxon>Segniliparaceae</taxon>
        <taxon>Segniliparus</taxon>
    </lineage>
</organism>
<dbReference type="GO" id="GO:0016042">
    <property type="term" value="P:lipid catabolic process"/>
    <property type="evidence" value="ECO:0007669"/>
    <property type="project" value="UniProtKB-KW"/>
</dbReference>
<dbReference type="InterPro" id="IPR025202">
    <property type="entry name" value="PLD-like_dom"/>
</dbReference>
<dbReference type="Pfam" id="PF13091">
    <property type="entry name" value="PLDc_2"/>
    <property type="match status" value="2"/>
</dbReference>